<organism evidence="1 2">
    <name type="scientific">Hyaloperonospora arabidopsidis (strain Emoy2)</name>
    <name type="common">Downy mildew agent</name>
    <name type="synonym">Peronospora arabidopsidis</name>
    <dbReference type="NCBI Taxonomy" id="559515"/>
    <lineage>
        <taxon>Eukaryota</taxon>
        <taxon>Sar</taxon>
        <taxon>Stramenopiles</taxon>
        <taxon>Oomycota</taxon>
        <taxon>Peronosporomycetes</taxon>
        <taxon>Peronosporales</taxon>
        <taxon>Peronosporaceae</taxon>
        <taxon>Hyaloperonospora</taxon>
    </lineage>
</organism>
<reference evidence="1" key="2">
    <citation type="submission" date="2015-06" db="UniProtKB">
        <authorList>
            <consortium name="EnsemblProtists"/>
        </authorList>
    </citation>
    <scope>IDENTIFICATION</scope>
    <source>
        <strain evidence="1">Emoy2</strain>
    </source>
</reference>
<accession>M4BN27</accession>
<keyword evidence="2" id="KW-1185">Reference proteome</keyword>
<evidence type="ECO:0000313" key="1">
    <source>
        <dbReference type="EnsemblProtists" id="HpaP807814"/>
    </source>
</evidence>
<dbReference type="VEuPathDB" id="FungiDB:HpaG807814"/>
<proteinExistence type="predicted"/>
<dbReference type="AlphaFoldDB" id="M4BN27"/>
<reference evidence="2" key="1">
    <citation type="journal article" date="2010" name="Science">
        <title>Signatures of adaptation to obligate biotrophy in the Hyaloperonospora arabidopsidis genome.</title>
        <authorList>
            <person name="Baxter L."/>
            <person name="Tripathy S."/>
            <person name="Ishaque N."/>
            <person name="Boot N."/>
            <person name="Cabral A."/>
            <person name="Kemen E."/>
            <person name="Thines M."/>
            <person name="Ah-Fong A."/>
            <person name="Anderson R."/>
            <person name="Badejoko W."/>
            <person name="Bittner-Eddy P."/>
            <person name="Boore J.L."/>
            <person name="Chibucos M.C."/>
            <person name="Coates M."/>
            <person name="Dehal P."/>
            <person name="Delehaunty K."/>
            <person name="Dong S."/>
            <person name="Downton P."/>
            <person name="Dumas B."/>
            <person name="Fabro G."/>
            <person name="Fronick C."/>
            <person name="Fuerstenberg S.I."/>
            <person name="Fulton L."/>
            <person name="Gaulin E."/>
            <person name="Govers F."/>
            <person name="Hughes L."/>
            <person name="Humphray S."/>
            <person name="Jiang R.H."/>
            <person name="Judelson H."/>
            <person name="Kamoun S."/>
            <person name="Kyung K."/>
            <person name="Meijer H."/>
            <person name="Minx P."/>
            <person name="Morris P."/>
            <person name="Nelson J."/>
            <person name="Phuntumart V."/>
            <person name="Qutob D."/>
            <person name="Rehmany A."/>
            <person name="Rougon-Cardoso A."/>
            <person name="Ryden P."/>
            <person name="Torto-Alalibo T."/>
            <person name="Studholme D."/>
            <person name="Wang Y."/>
            <person name="Win J."/>
            <person name="Wood J."/>
            <person name="Clifton S.W."/>
            <person name="Rogers J."/>
            <person name="Van den Ackerveken G."/>
            <person name="Jones J.D."/>
            <person name="McDowell J.M."/>
            <person name="Beynon J."/>
            <person name="Tyler B.M."/>
        </authorList>
    </citation>
    <scope>NUCLEOTIDE SEQUENCE [LARGE SCALE GENOMIC DNA]</scope>
    <source>
        <strain evidence="2">Emoy2</strain>
    </source>
</reference>
<dbReference type="EMBL" id="JH598440">
    <property type="status" value="NOT_ANNOTATED_CDS"/>
    <property type="molecule type" value="Genomic_DNA"/>
</dbReference>
<name>M4BN27_HYAAE</name>
<dbReference type="Proteomes" id="UP000011713">
    <property type="component" value="Unassembled WGS sequence"/>
</dbReference>
<evidence type="ECO:0000313" key="2">
    <source>
        <dbReference type="Proteomes" id="UP000011713"/>
    </source>
</evidence>
<protein>
    <submittedName>
        <fullName evidence="1">Uncharacterized protein</fullName>
    </submittedName>
</protein>
<dbReference type="InParanoid" id="M4BN27"/>
<dbReference type="HOGENOM" id="CLU_1605861_0_0_1"/>
<dbReference type="EnsemblProtists" id="HpaT807814">
    <property type="protein sequence ID" value="HpaP807814"/>
    <property type="gene ID" value="HpaG807814"/>
</dbReference>
<sequence>MVGIHLDSSLHKMRSTVAIVRVHLAAFSCNELMPMTYKNQRTAHRTSAYQFVQKREHCHCRFYFTLDRLAYDLDAQRVRAERRKQRTATVVQHGYFCQFRFGDLVYTHPAVVVAYRSHGILRTLHARESTHNTVGAKLSVNFQVTQVVTAKMTWPLRHQGKVRRRE</sequence>